<keyword evidence="2" id="KW-0193">Cuticle</keyword>
<name>A0A922MZS4_SPOEX</name>
<evidence type="ECO:0000256" key="2">
    <source>
        <dbReference type="PROSITE-ProRule" id="PRU00497"/>
    </source>
</evidence>
<sequence>MFSFMWRKLAIPSTSSVQILLVLSILAPAFTAPRNPRLTLLEYEPAHYYHQYDRNPNVYSFGYDVSDPSTGNTQYRAEQRHPNGTVTGSYGYIDPYGKPVRYKYIADNFGYRVYSDLPTPKPLPISLAVSEPTEPSITWTRPPKQHKKKVFNDIVTQLGSLFSKNHLV</sequence>
<gene>
    <name evidence="3" type="ORF">HF086_000448</name>
</gene>
<dbReference type="Proteomes" id="UP000814243">
    <property type="component" value="Unassembled WGS sequence"/>
</dbReference>
<accession>A0A922MZS4</accession>
<evidence type="ECO:0000313" key="4">
    <source>
        <dbReference type="Proteomes" id="UP000814243"/>
    </source>
</evidence>
<proteinExistence type="predicted"/>
<dbReference type="InterPro" id="IPR050468">
    <property type="entry name" value="Cuticle_Struct_Prot"/>
</dbReference>
<dbReference type="GO" id="GO:0008010">
    <property type="term" value="F:structural constituent of chitin-based larval cuticle"/>
    <property type="evidence" value="ECO:0007669"/>
    <property type="project" value="TreeGrafter"/>
</dbReference>
<dbReference type="PANTHER" id="PTHR10380:SF224">
    <property type="entry name" value="CUTICULAR PROTEIN 12A"/>
    <property type="match status" value="1"/>
</dbReference>
<comment type="caution">
    <text evidence="3">The sequence shown here is derived from an EMBL/GenBank/DDBJ whole genome shotgun (WGS) entry which is preliminary data.</text>
</comment>
<dbReference type="Pfam" id="PF00379">
    <property type="entry name" value="Chitin_bind_4"/>
    <property type="match status" value="1"/>
</dbReference>
<dbReference type="InterPro" id="IPR000618">
    <property type="entry name" value="Insect_cuticle"/>
</dbReference>
<evidence type="ECO:0000256" key="1">
    <source>
        <dbReference type="ARBA" id="ARBA00022729"/>
    </source>
</evidence>
<evidence type="ECO:0008006" key="5">
    <source>
        <dbReference type="Google" id="ProtNLM"/>
    </source>
</evidence>
<protein>
    <recommendedName>
        <fullName evidence="5">Cuticular protein</fullName>
    </recommendedName>
</protein>
<dbReference type="AlphaFoldDB" id="A0A922MZS4"/>
<dbReference type="PANTHER" id="PTHR10380">
    <property type="entry name" value="CUTICLE PROTEIN"/>
    <property type="match status" value="1"/>
</dbReference>
<evidence type="ECO:0000313" key="3">
    <source>
        <dbReference type="EMBL" id="KAH9645285.1"/>
    </source>
</evidence>
<dbReference type="GO" id="GO:0062129">
    <property type="term" value="C:chitin-based extracellular matrix"/>
    <property type="evidence" value="ECO:0007669"/>
    <property type="project" value="TreeGrafter"/>
</dbReference>
<keyword evidence="1" id="KW-0732">Signal</keyword>
<reference evidence="3" key="1">
    <citation type="journal article" date="2021" name="G3 (Bethesda)">
        <title>Genome and transcriptome analysis of the beet armyworm Spodoptera exigua reveals targets for pest control. .</title>
        <authorList>
            <person name="Simon S."/>
            <person name="Breeschoten T."/>
            <person name="Jansen H.J."/>
            <person name="Dirks R.P."/>
            <person name="Schranz M.E."/>
            <person name="Ros V.I.D."/>
        </authorList>
    </citation>
    <scope>NUCLEOTIDE SEQUENCE</scope>
    <source>
        <strain evidence="3">TB_SE_WUR_2020</strain>
    </source>
</reference>
<dbReference type="PROSITE" id="PS51155">
    <property type="entry name" value="CHIT_BIND_RR_2"/>
    <property type="match status" value="1"/>
</dbReference>
<dbReference type="EMBL" id="JACEFF010000052">
    <property type="protein sequence ID" value="KAH9645285.1"/>
    <property type="molecule type" value="Genomic_DNA"/>
</dbReference>
<organism evidence="3 4">
    <name type="scientific">Spodoptera exigua</name>
    <name type="common">Beet armyworm</name>
    <name type="synonym">Noctua fulgens</name>
    <dbReference type="NCBI Taxonomy" id="7107"/>
    <lineage>
        <taxon>Eukaryota</taxon>
        <taxon>Metazoa</taxon>
        <taxon>Ecdysozoa</taxon>
        <taxon>Arthropoda</taxon>
        <taxon>Hexapoda</taxon>
        <taxon>Insecta</taxon>
        <taxon>Pterygota</taxon>
        <taxon>Neoptera</taxon>
        <taxon>Endopterygota</taxon>
        <taxon>Lepidoptera</taxon>
        <taxon>Glossata</taxon>
        <taxon>Ditrysia</taxon>
        <taxon>Noctuoidea</taxon>
        <taxon>Noctuidae</taxon>
        <taxon>Amphipyrinae</taxon>
        <taxon>Spodoptera</taxon>
    </lineage>
</organism>